<dbReference type="InterPro" id="IPR018060">
    <property type="entry name" value="HTH_AraC"/>
</dbReference>
<dbReference type="SMART" id="SM00871">
    <property type="entry name" value="AraC_E_bind"/>
    <property type="match status" value="1"/>
</dbReference>
<dbReference type="PANTHER" id="PTHR47504:SF5">
    <property type="entry name" value="RIGHT ORIGIN-BINDING PROTEIN"/>
    <property type="match status" value="1"/>
</dbReference>
<dbReference type="Proteomes" id="UP000309673">
    <property type="component" value="Unassembled WGS sequence"/>
</dbReference>
<gene>
    <name evidence="5" type="ORF">E5161_07605</name>
</gene>
<dbReference type="InterPro" id="IPR020449">
    <property type="entry name" value="Tscrpt_reg_AraC-type_HTH"/>
</dbReference>
<dbReference type="Gene3D" id="3.20.80.10">
    <property type="entry name" value="Regulatory factor, effector binding domain"/>
    <property type="match status" value="1"/>
</dbReference>
<keyword evidence="3" id="KW-0804">Transcription</keyword>
<dbReference type="PRINTS" id="PR00032">
    <property type="entry name" value="HTHARAC"/>
</dbReference>
<dbReference type="Gene3D" id="1.10.10.60">
    <property type="entry name" value="Homeodomain-like"/>
    <property type="match status" value="2"/>
</dbReference>
<dbReference type="SUPFAM" id="SSF46689">
    <property type="entry name" value="Homeodomain-like"/>
    <property type="match status" value="2"/>
</dbReference>
<keyword evidence="2" id="KW-0238">DNA-binding</keyword>
<sequence>MSYYVRIQRTIEHIENRLTEPLTLTELASIAGFSDFHFHRVFQTMVGDPVMEYVRKRRLVRAARDMADLDKRILDVALDHGFQSHETFTRAFKKMFGMTPAEYRQRGIRTPVYPRADVNSRRFNPYLGGIRMEYRIVTKPAFKLIGHALETCTQEGKNHEDIPAFWQRYIANKGWERIPNAVHRENPVELGVCTDFDMEKGTFLYVIGMEAEHFEGVPDDLVCREIPEATYAVFTTPLVPRDQFPASIQSTWMSVFNEWFPHSGYEHSGEVEFEWYDERSNSQKHDLVQMDIYIPVKKKAD</sequence>
<dbReference type="InterPro" id="IPR009057">
    <property type="entry name" value="Homeodomain-like_sf"/>
</dbReference>
<proteinExistence type="predicted"/>
<dbReference type="PROSITE" id="PS01124">
    <property type="entry name" value="HTH_ARAC_FAMILY_2"/>
    <property type="match status" value="1"/>
</dbReference>
<dbReference type="InterPro" id="IPR018062">
    <property type="entry name" value="HTH_AraC-typ_CS"/>
</dbReference>
<dbReference type="PROSITE" id="PS00041">
    <property type="entry name" value="HTH_ARAC_FAMILY_1"/>
    <property type="match status" value="1"/>
</dbReference>
<dbReference type="SUPFAM" id="SSF55136">
    <property type="entry name" value="Probable bacterial effector-binding domain"/>
    <property type="match status" value="1"/>
</dbReference>
<organism evidence="5 6">
    <name type="scientific">Cohnella pontilimi</name>
    <dbReference type="NCBI Taxonomy" id="2564100"/>
    <lineage>
        <taxon>Bacteria</taxon>
        <taxon>Bacillati</taxon>
        <taxon>Bacillota</taxon>
        <taxon>Bacilli</taxon>
        <taxon>Bacillales</taxon>
        <taxon>Paenibacillaceae</taxon>
        <taxon>Cohnella</taxon>
    </lineage>
</organism>
<keyword evidence="1" id="KW-0805">Transcription regulation</keyword>
<dbReference type="InterPro" id="IPR010499">
    <property type="entry name" value="AraC_E-bd"/>
</dbReference>
<evidence type="ECO:0000256" key="3">
    <source>
        <dbReference type="ARBA" id="ARBA00023163"/>
    </source>
</evidence>
<dbReference type="OrthoDB" id="5337216at2"/>
<dbReference type="GO" id="GO:0043565">
    <property type="term" value="F:sequence-specific DNA binding"/>
    <property type="evidence" value="ECO:0007669"/>
    <property type="project" value="InterPro"/>
</dbReference>
<dbReference type="EMBL" id="SUPK01000003">
    <property type="protein sequence ID" value="TJY42703.1"/>
    <property type="molecule type" value="Genomic_DNA"/>
</dbReference>
<dbReference type="InterPro" id="IPR011256">
    <property type="entry name" value="Reg_factor_effector_dom_sf"/>
</dbReference>
<dbReference type="Pfam" id="PF14526">
    <property type="entry name" value="Cass2"/>
    <property type="match status" value="1"/>
</dbReference>
<dbReference type="RefSeq" id="WP_136777122.1">
    <property type="nucleotide sequence ID" value="NZ_SUPK01000003.1"/>
</dbReference>
<dbReference type="SMART" id="SM00342">
    <property type="entry name" value="HTH_ARAC"/>
    <property type="match status" value="1"/>
</dbReference>
<accession>A0A4U0FCS8</accession>
<evidence type="ECO:0000313" key="5">
    <source>
        <dbReference type="EMBL" id="TJY42703.1"/>
    </source>
</evidence>
<dbReference type="AlphaFoldDB" id="A0A4U0FCS8"/>
<dbReference type="Pfam" id="PF12833">
    <property type="entry name" value="HTH_18"/>
    <property type="match status" value="1"/>
</dbReference>
<evidence type="ECO:0000259" key="4">
    <source>
        <dbReference type="PROSITE" id="PS01124"/>
    </source>
</evidence>
<dbReference type="GO" id="GO:0003700">
    <property type="term" value="F:DNA-binding transcription factor activity"/>
    <property type="evidence" value="ECO:0007669"/>
    <property type="project" value="InterPro"/>
</dbReference>
<evidence type="ECO:0000256" key="2">
    <source>
        <dbReference type="ARBA" id="ARBA00023125"/>
    </source>
</evidence>
<evidence type="ECO:0000313" key="6">
    <source>
        <dbReference type="Proteomes" id="UP000309673"/>
    </source>
</evidence>
<reference evidence="5 6" key="1">
    <citation type="submission" date="2019-04" db="EMBL/GenBank/DDBJ databases">
        <title>Cohnella sp. nov., isolated from soil.</title>
        <authorList>
            <person name="Kim W."/>
        </authorList>
    </citation>
    <scope>NUCLEOTIDE SEQUENCE [LARGE SCALE GENOMIC DNA]</scope>
    <source>
        <strain evidence="5 6">CAU 1483</strain>
    </source>
</reference>
<dbReference type="InterPro" id="IPR050959">
    <property type="entry name" value="MarA-like"/>
</dbReference>
<name>A0A4U0FCS8_9BACL</name>
<comment type="caution">
    <text evidence="5">The sequence shown here is derived from an EMBL/GenBank/DDBJ whole genome shotgun (WGS) entry which is preliminary data.</text>
</comment>
<evidence type="ECO:0000256" key="1">
    <source>
        <dbReference type="ARBA" id="ARBA00023015"/>
    </source>
</evidence>
<keyword evidence="6" id="KW-1185">Reference proteome</keyword>
<dbReference type="PANTHER" id="PTHR47504">
    <property type="entry name" value="RIGHT ORIGIN-BINDING PROTEIN"/>
    <property type="match status" value="1"/>
</dbReference>
<dbReference type="InterPro" id="IPR029441">
    <property type="entry name" value="Cass2"/>
</dbReference>
<feature type="domain" description="HTH araC/xylS-type" evidence="4">
    <location>
        <begin position="8"/>
        <end position="106"/>
    </location>
</feature>
<protein>
    <submittedName>
        <fullName evidence="5">AraC family transcriptional regulator</fullName>
    </submittedName>
</protein>